<evidence type="ECO:0000313" key="17">
    <source>
        <dbReference type="Proteomes" id="UP000685013"/>
    </source>
</evidence>
<evidence type="ECO:0000259" key="15">
    <source>
        <dbReference type="Pfam" id="PF17766"/>
    </source>
</evidence>
<evidence type="ECO:0000256" key="4">
    <source>
        <dbReference type="ARBA" id="ARBA00022523"/>
    </source>
</evidence>
<evidence type="ECO:0000256" key="6">
    <source>
        <dbReference type="ARBA" id="ARBA00022670"/>
    </source>
</evidence>
<dbReference type="PROSITE" id="PS00138">
    <property type="entry name" value="SUBTILASE_SER"/>
    <property type="match status" value="1"/>
</dbReference>
<feature type="domain" description="Inhibitor I9" evidence="14">
    <location>
        <begin position="29"/>
        <end position="114"/>
    </location>
</feature>
<keyword evidence="4" id="KW-0052">Apoplast</keyword>
<dbReference type="GO" id="GO:0048046">
    <property type="term" value="C:apoplast"/>
    <property type="evidence" value="ECO:0007669"/>
    <property type="project" value="UniProtKB-SubCell"/>
</dbReference>
<dbReference type="Pfam" id="PF02225">
    <property type="entry name" value="PA"/>
    <property type="match status" value="1"/>
</dbReference>
<evidence type="ECO:0000256" key="9">
    <source>
        <dbReference type="ARBA" id="ARBA00022825"/>
    </source>
</evidence>
<dbReference type="Pfam" id="PF00082">
    <property type="entry name" value="Peptidase_S8"/>
    <property type="match status" value="1"/>
</dbReference>
<gene>
    <name evidence="16" type="primary">AIR3</name>
    <name evidence="16" type="ORF">SDJN03_25129</name>
</gene>
<dbReference type="PROSITE" id="PS51892">
    <property type="entry name" value="SUBTILASE"/>
    <property type="match status" value="1"/>
</dbReference>
<dbReference type="InterPro" id="IPR010259">
    <property type="entry name" value="S8pro/Inhibitor_I9"/>
</dbReference>
<dbReference type="CDD" id="cd02120">
    <property type="entry name" value="PA_subtilisin_like"/>
    <property type="match status" value="1"/>
</dbReference>
<dbReference type="GO" id="GO:0006508">
    <property type="term" value="P:proteolysis"/>
    <property type="evidence" value="ECO:0007669"/>
    <property type="project" value="UniProtKB-KW"/>
</dbReference>
<feature type="active site" description="Charge relay system" evidence="10">
    <location>
        <position position="151"/>
    </location>
</feature>
<feature type="active site" description="Charge relay system" evidence="10">
    <location>
        <position position="219"/>
    </location>
</feature>
<keyword evidence="8 10" id="KW-0378">Hydrolase</keyword>
<evidence type="ECO:0000259" key="14">
    <source>
        <dbReference type="Pfam" id="PF05922"/>
    </source>
</evidence>
<dbReference type="FunFam" id="3.40.50.200:FF:000006">
    <property type="entry name" value="Subtilisin-like protease SBT1.5"/>
    <property type="match status" value="1"/>
</dbReference>
<keyword evidence="9 10" id="KW-0720">Serine protease</keyword>
<dbReference type="Pfam" id="PF17766">
    <property type="entry name" value="fn3_6"/>
    <property type="match status" value="1"/>
</dbReference>
<comment type="subcellular location">
    <subcellularLocation>
        <location evidence="2">Secreted</location>
        <location evidence="2">Extracellular space</location>
        <location evidence="2">Apoplast</location>
    </subcellularLocation>
</comment>
<dbReference type="GO" id="GO:0009609">
    <property type="term" value="P:response to symbiotic bacterium"/>
    <property type="evidence" value="ECO:0007669"/>
    <property type="project" value="UniProtKB-ARBA"/>
</dbReference>
<accession>A0AAV6M9Q7</accession>
<dbReference type="AlphaFoldDB" id="A0AAV6M9Q7"/>
<dbReference type="GO" id="GO:0004252">
    <property type="term" value="F:serine-type endopeptidase activity"/>
    <property type="evidence" value="ECO:0007669"/>
    <property type="project" value="UniProtKB-UniRule"/>
</dbReference>
<keyword evidence="6 10" id="KW-0645">Protease</keyword>
<dbReference type="InterPro" id="IPR041469">
    <property type="entry name" value="Subtilisin-like_FN3"/>
</dbReference>
<comment type="function">
    <text evidence="1">Required for arbuscular mycorrhiza (AM) development during AM symbiosis with AM fungi (e.g. Glomeromycota intraradices).</text>
</comment>
<feature type="domain" description="Peptidase S8/S53" evidence="12">
    <location>
        <begin position="142"/>
        <end position="594"/>
    </location>
</feature>
<evidence type="ECO:0000259" key="13">
    <source>
        <dbReference type="Pfam" id="PF02225"/>
    </source>
</evidence>
<keyword evidence="5" id="KW-0964">Secreted</keyword>
<feature type="non-terminal residue" evidence="16">
    <location>
        <position position="1"/>
    </location>
</feature>
<evidence type="ECO:0000256" key="5">
    <source>
        <dbReference type="ARBA" id="ARBA00022525"/>
    </source>
</evidence>
<evidence type="ECO:0000256" key="3">
    <source>
        <dbReference type="ARBA" id="ARBA00011073"/>
    </source>
</evidence>
<evidence type="ECO:0000256" key="10">
    <source>
        <dbReference type="PROSITE-ProRule" id="PRU01240"/>
    </source>
</evidence>
<comment type="caution">
    <text evidence="16">The sequence shown here is derived from an EMBL/GenBank/DDBJ whole genome shotgun (WGS) entry which is preliminary data.</text>
</comment>
<dbReference type="InterPro" id="IPR045051">
    <property type="entry name" value="SBT"/>
</dbReference>
<dbReference type="InterPro" id="IPR034197">
    <property type="entry name" value="Peptidases_S8_3"/>
</dbReference>
<reference evidence="16 17" key="1">
    <citation type="journal article" date="2021" name="Hortic Res">
        <title>The domestication of Cucurbita argyrosperma as revealed by the genome of its wild relative.</title>
        <authorList>
            <person name="Barrera-Redondo J."/>
            <person name="Sanchez-de la Vega G."/>
            <person name="Aguirre-Liguori J.A."/>
            <person name="Castellanos-Morales G."/>
            <person name="Gutierrez-Guerrero Y.T."/>
            <person name="Aguirre-Dugua X."/>
            <person name="Aguirre-Planter E."/>
            <person name="Tenaillon M.I."/>
            <person name="Lira-Saade R."/>
            <person name="Eguiarte L.E."/>
        </authorList>
    </citation>
    <scope>NUCLEOTIDE SEQUENCE [LARGE SCALE GENOMIC DNA]</scope>
    <source>
        <strain evidence="16">JBR-2021</strain>
    </source>
</reference>
<evidence type="ECO:0000256" key="8">
    <source>
        <dbReference type="ARBA" id="ARBA00022801"/>
    </source>
</evidence>
<dbReference type="Proteomes" id="UP000685013">
    <property type="component" value="Chromosome 16"/>
</dbReference>
<dbReference type="PANTHER" id="PTHR10795">
    <property type="entry name" value="PROPROTEIN CONVERTASE SUBTILISIN/KEXIN"/>
    <property type="match status" value="1"/>
</dbReference>
<dbReference type="FunFam" id="3.50.30.30:FF:000005">
    <property type="entry name" value="subtilisin-like protease SBT1.5"/>
    <property type="match status" value="1"/>
</dbReference>
<sequence length="769" mass="82720">MEAFNLPPLLVSFFLLVLLQTSTIAAKKSYIVYLGSHSHGLNPSTIDLQLATQTHYNLLGSVLGSNEAAKEAIFYSYNRHINAFAAILDQKVAEDIAKRPDVASVYENKGLELHTTRSWNFLGVENDGGIPSNSLWNLSKFGESTIIGNLDSGVWPESKSFSDEGYGPIPTRWKGSCEGGSNFSCNRKLIGARYFNKGYASNGGHLNSSYETARDDDGHGTHTLSTAGGNFVQRVSMFGNGYGTAKGGSPKALVAAYKVCWPAVASGGCFMADILAGFEAAISDGVDVLSISLGGGAREFSEDILAIMSFHAVKNGITVVCSAGNFGPLEGTVSNVAPWMITVGASTVDRHFTTNVVLGDKRHFKGKSLSSKLLPAKKLYPLIRALDAKSNNVSDNDAILCHQGSLNPEKAKGKIVVCLRGDNTRVEKGYVVAQAGGIGMILANDKGSGDALSLDAHLLPAAHISYTDGESIYQYIQSTKSPMAYMTHVTELGIKPAPIMAPFSSRGPNTVEPLILKPDITAPGVNIIAAFSEATSITGLPYDKRRVQFTELSGTSMSCPHISGIVGLLKTLYPKWSPAAIRSAIMTTAVTEANDLNPILSLENEKANPLAYGAGHVQPNKAANPGLVYDLSTQDYLNFLCARGYNKKQMKLFSNDTSFVCSKSFKVIDLNYPSISMYNLKSEVVKIKRRVKNVGSPGTYVAKVEAPPGVLVSVDPSTLKFTKTAEEKDFQVVLRRIQSNQTEKHVFGKLVWSDGKHRVSSPIFVTLEI</sequence>
<feature type="domain" description="PA" evidence="13">
    <location>
        <begin position="401"/>
        <end position="472"/>
    </location>
</feature>
<dbReference type="GO" id="GO:0009610">
    <property type="term" value="P:response to symbiotic fungus"/>
    <property type="evidence" value="ECO:0007669"/>
    <property type="project" value="UniProtKB-ARBA"/>
</dbReference>
<dbReference type="EMBL" id="JAGKQH010000016">
    <property type="protein sequence ID" value="KAG6577555.1"/>
    <property type="molecule type" value="Genomic_DNA"/>
</dbReference>
<evidence type="ECO:0000256" key="1">
    <source>
        <dbReference type="ARBA" id="ARBA00002076"/>
    </source>
</evidence>
<dbReference type="Pfam" id="PF05922">
    <property type="entry name" value="Inhibitor_I9"/>
    <property type="match status" value="1"/>
</dbReference>
<name>A0AAV6M9Q7_9ROSI</name>
<protein>
    <submittedName>
        <fullName evidence="16">Subtilisin-like protease 5.3</fullName>
    </submittedName>
</protein>
<dbReference type="CDD" id="cd04852">
    <property type="entry name" value="Peptidases_S8_3"/>
    <property type="match status" value="1"/>
</dbReference>
<keyword evidence="7 11" id="KW-0732">Signal</keyword>
<evidence type="ECO:0000256" key="11">
    <source>
        <dbReference type="SAM" id="SignalP"/>
    </source>
</evidence>
<proteinExistence type="inferred from homology"/>
<dbReference type="FunFam" id="2.60.40.2310:FF:000001">
    <property type="entry name" value="Subtilisin-like protease SBT1.5"/>
    <property type="match status" value="1"/>
</dbReference>
<evidence type="ECO:0000259" key="12">
    <source>
        <dbReference type="Pfam" id="PF00082"/>
    </source>
</evidence>
<evidence type="ECO:0000256" key="7">
    <source>
        <dbReference type="ARBA" id="ARBA00022729"/>
    </source>
</evidence>
<dbReference type="InterPro" id="IPR023828">
    <property type="entry name" value="Peptidase_S8_Ser-AS"/>
</dbReference>
<feature type="signal peptide" evidence="11">
    <location>
        <begin position="1"/>
        <end position="25"/>
    </location>
</feature>
<keyword evidence="17" id="KW-1185">Reference proteome</keyword>
<dbReference type="FunFam" id="3.30.70.80:FF:000002">
    <property type="entry name" value="Subtilisin-like protease SBT5.3"/>
    <property type="match status" value="1"/>
</dbReference>
<evidence type="ECO:0000313" key="16">
    <source>
        <dbReference type="EMBL" id="KAG6577555.1"/>
    </source>
</evidence>
<comment type="similarity">
    <text evidence="3 10">Belongs to the peptidase S8 family.</text>
</comment>
<evidence type="ECO:0000256" key="2">
    <source>
        <dbReference type="ARBA" id="ARBA00004271"/>
    </source>
</evidence>
<feature type="domain" description="Subtilisin-like protease fibronectin type-III" evidence="15">
    <location>
        <begin position="669"/>
        <end position="765"/>
    </location>
</feature>
<dbReference type="InterPro" id="IPR000209">
    <property type="entry name" value="Peptidase_S8/S53_dom"/>
</dbReference>
<feature type="active site" description="Charge relay system" evidence="10">
    <location>
        <position position="556"/>
    </location>
</feature>
<dbReference type="InterPro" id="IPR003137">
    <property type="entry name" value="PA_domain"/>
</dbReference>
<feature type="chain" id="PRO_5043686470" evidence="11">
    <location>
        <begin position="26"/>
        <end position="769"/>
    </location>
</feature>
<organism evidence="16 17">
    <name type="scientific">Cucurbita argyrosperma subsp. sororia</name>
    <dbReference type="NCBI Taxonomy" id="37648"/>
    <lineage>
        <taxon>Eukaryota</taxon>
        <taxon>Viridiplantae</taxon>
        <taxon>Streptophyta</taxon>
        <taxon>Embryophyta</taxon>
        <taxon>Tracheophyta</taxon>
        <taxon>Spermatophyta</taxon>
        <taxon>Magnoliopsida</taxon>
        <taxon>eudicotyledons</taxon>
        <taxon>Gunneridae</taxon>
        <taxon>Pentapetalae</taxon>
        <taxon>rosids</taxon>
        <taxon>fabids</taxon>
        <taxon>Cucurbitales</taxon>
        <taxon>Cucurbitaceae</taxon>
        <taxon>Cucurbiteae</taxon>
        <taxon>Cucurbita</taxon>
    </lineage>
</organism>